<keyword evidence="2" id="KW-1185">Reference proteome</keyword>
<name>A0A3G9J7M8_9BACL</name>
<dbReference type="RefSeq" id="WP_125654435.1">
    <property type="nucleotide sequence ID" value="NZ_AP019308.1"/>
</dbReference>
<dbReference type="InterPro" id="IPR003540">
    <property type="entry name" value="ADP-ribosyltransferase"/>
</dbReference>
<dbReference type="KEGG" id="pbk:Back11_11630"/>
<proteinExistence type="predicted"/>
<dbReference type="OrthoDB" id="9765386at2"/>
<evidence type="ECO:0000313" key="1">
    <source>
        <dbReference type="EMBL" id="BBH19818.1"/>
    </source>
</evidence>
<dbReference type="PROSITE" id="PS51996">
    <property type="entry name" value="TR_MART"/>
    <property type="match status" value="1"/>
</dbReference>
<dbReference type="Pfam" id="PF03496">
    <property type="entry name" value="ADPrib_exo_Tox"/>
    <property type="match status" value="1"/>
</dbReference>
<dbReference type="InterPro" id="IPR006528">
    <property type="entry name" value="Phage_head_morphogenesis_dom"/>
</dbReference>
<accession>A0A3G9J7M8</accession>
<dbReference type="Pfam" id="PF04233">
    <property type="entry name" value="Phage_Mu_F"/>
    <property type="match status" value="1"/>
</dbReference>
<dbReference type="NCBIfam" id="TIGR01641">
    <property type="entry name" value="phageSPP1_gp7"/>
    <property type="match status" value="1"/>
</dbReference>
<evidence type="ECO:0000313" key="2">
    <source>
        <dbReference type="Proteomes" id="UP000275368"/>
    </source>
</evidence>
<sequence>MRTDAYWAGRLETLNESQLNKGEKYIQSMNTQYEKAMSSIQRDIDSFYGRFAINNGVDMATARQMLKAGELKEFKWTVEDYIKRGKENAIDQRWMKELENASIRVRMSRLEALQIQMQQHVEVLAASRQAGAQGLLGGIYKDNYHRSIFELQKGAGIGSSFAKLDSIQLDKLLSTPWAPDGTNFSGRIWADRKKLISELKTALTQNLIRGDSKDQVISEFSKRMGVSRSAAARIIMTESAYISGQSRLDAYKELGVTEYKYMATLDLRTSSICKSMDGKIIPITEAQAGVNYPPLHAHCRSTTIPHFEDNVQERAARGDDGKTYGVPGDITYQEWEKKHLPSEKNGMHGIDELVTSQSIQQPLNNDIIKSSSFRKFSTAEETQAWIDQVTPAWIGQLTIQEAEAIRRYTGNDYLDINKNLRAGGGMKVYDNVAKDISSALSKFNLLENIVVYRGLERNIFNMPVEQMPGLIIEEAAFVSTTLLSDRAFSGTVRLELRVPAKSTGAAVVPLSEFEGEYEFLLDKKTKYQIVEASEMAGILIIIAEVLPK</sequence>
<dbReference type="SUPFAM" id="SSF56399">
    <property type="entry name" value="ADP-ribosylation"/>
    <property type="match status" value="1"/>
</dbReference>
<dbReference type="Gene3D" id="3.90.176.10">
    <property type="entry name" value="Toxin ADP-ribosyltransferase, Chain A, domain 1"/>
    <property type="match status" value="1"/>
</dbReference>
<reference evidence="1 2" key="1">
    <citation type="submission" date="2018-11" db="EMBL/GenBank/DDBJ databases">
        <title>Complete genome sequence of Paenibacillus baekrokdamisoli strain KCTC 33723.</title>
        <authorList>
            <person name="Kang S.W."/>
            <person name="Lee K.C."/>
            <person name="Kim K.K."/>
            <person name="Kim J.S."/>
            <person name="Kim D.S."/>
            <person name="Ko S.H."/>
            <person name="Yang S.H."/>
            <person name="Lee J.S."/>
        </authorList>
    </citation>
    <scope>NUCLEOTIDE SEQUENCE [LARGE SCALE GENOMIC DNA]</scope>
    <source>
        <strain evidence="1 2">KCTC 33723</strain>
    </source>
</reference>
<organism evidence="1 2">
    <name type="scientific">Paenibacillus baekrokdamisoli</name>
    <dbReference type="NCBI Taxonomy" id="1712516"/>
    <lineage>
        <taxon>Bacteria</taxon>
        <taxon>Bacillati</taxon>
        <taxon>Bacillota</taxon>
        <taxon>Bacilli</taxon>
        <taxon>Bacillales</taxon>
        <taxon>Paenibacillaceae</taxon>
        <taxon>Paenibacillus</taxon>
    </lineage>
</organism>
<dbReference type="AlphaFoldDB" id="A0A3G9J7M8"/>
<dbReference type="Proteomes" id="UP000275368">
    <property type="component" value="Chromosome"/>
</dbReference>
<protein>
    <submittedName>
        <fullName evidence="1">Uncharacterized protein</fullName>
    </submittedName>
</protein>
<gene>
    <name evidence="1" type="ORF">Back11_11630</name>
</gene>
<dbReference type="GO" id="GO:0005576">
    <property type="term" value="C:extracellular region"/>
    <property type="evidence" value="ECO:0007669"/>
    <property type="project" value="InterPro"/>
</dbReference>
<dbReference type="EMBL" id="AP019308">
    <property type="protein sequence ID" value="BBH19818.1"/>
    <property type="molecule type" value="Genomic_DNA"/>
</dbReference>